<evidence type="ECO:0000256" key="1">
    <source>
        <dbReference type="SAM" id="MobiDB-lite"/>
    </source>
</evidence>
<dbReference type="Proteomes" id="UP000030665">
    <property type="component" value="Unassembled WGS sequence"/>
</dbReference>
<organism evidence="2 3">
    <name type="scientific">Trichuris trichiura</name>
    <name type="common">Whipworm</name>
    <name type="synonym">Trichocephalus trichiurus</name>
    <dbReference type="NCBI Taxonomy" id="36087"/>
    <lineage>
        <taxon>Eukaryota</taxon>
        <taxon>Metazoa</taxon>
        <taxon>Ecdysozoa</taxon>
        <taxon>Nematoda</taxon>
        <taxon>Enoplea</taxon>
        <taxon>Dorylaimia</taxon>
        <taxon>Trichinellida</taxon>
        <taxon>Trichuridae</taxon>
        <taxon>Trichuris</taxon>
    </lineage>
</organism>
<reference evidence="2" key="2">
    <citation type="submission" date="2014-03" db="EMBL/GenBank/DDBJ databases">
        <title>The whipworm genome and dual-species transcriptomics of an intimate host-pathogen interaction.</title>
        <authorList>
            <person name="Foth B.J."/>
            <person name="Tsai I.J."/>
            <person name="Reid A.J."/>
            <person name="Bancroft A.J."/>
            <person name="Nichol S."/>
            <person name="Tracey A."/>
            <person name="Holroyd N."/>
            <person name="Cotton J.A."/>
            <person name="Stanley E.J."/>
            <person name="Zarowiecki M."/>
            <person name="Liu J.Z."/>
            <person name="Huckvale T."/>
            <person name="Cooper P.J."/>
            <person name="Grencis R.K."/>
            <person name="Berriman M."/>
        </authorList>
    </citation>
    <scope>NUCLEOTIDE SEQUENCE [LARGE SCALE GENOMIC DNA]</scope>
</reference>
<accession>A0A077ZEP0</accession>
<name>A0A077ZEP0_TRITR</name>
<evidence type="ECO:0000313" key="2">
    <source>
        <dbReference type="EMBL" id="CDW58852.1"/>
    </source>
</evidence>
<dbReference type="AlphaFoldDB" id="A0A077ZEP0"/>
<feature type="region of interest" description="Disordered" evidence="1">
    <location>
        <begin position="33"/>
        <end position="65"/>
    </location>
</feature>
<evidence type="ECO:0000313" key="3">
    <source>
        <dbReference type="Proteomes" id="UP000030665"/>
    </source>
</evidence>
<dbReference type="EMBL" id="HG806433">
    <property type="protein sequence ID" value="CDW58852.1"/>
    <property type="molecule type" value="Genomic_DNA"/>
</dbReference>
<sequence>MLTLIIIVDQALACLYSFVSEFLTFGKEAKEEEDMQQRADKESSSETDVSCYTGSLDTQSPDGTQSVTISDTMPTATVFCWLCGPSQMTWTKGVQEAISSLPLAEEDCEVFKAMAVGKPKCHAIKGSDGGKKNKVGLSFSLSHKEQHAIEGPFLPARDIPAFDGVETVHPNSFEEKRLAARTAIKKLQCKSTFDYWNLVAHCSLIVFQLVVVVHNQNLHVLLISTATIEAGMEVTLPLSCRYRKRKPMILLIVFQHLVAVQHNLTIVRSPVRTNQFYQLLIVGGGSGGIGSASYFARKLGKGWVSVVEPGEVNKCFISAGSYVTVNFKRNVILEND</sequence>
<feature type="compositionally biased region" description="Polar residues" evidence="1">
    <location>
        <begin position="46"/>
        <end position="65"/>
    </location>
</feature>
<protein>
    <submittedName>
        <fullName evidence="2">Uncharacterized protein</fullName>
    </submittedName>
</protein>
<reference evidence="2" key="1">
    <citation type="submission" date="2014-01" db="EMBL/GenBank/DDBJ databases">
        <authorList>
            <person name="Aslett M."/>
        </authorList>
    </citation>
    <scope>NUCLEOTIDE SEQUENCE</scope>
</reference>
<proteinExistence type="predicted"/>
<gene>
    <name evidence="2" type="ORF">TTRE_0000717801</name>
</gene>
<keyword evidence="3" id="KW-1185">Reference proteome</keyword>
<feature type="compositionally biased region" description="Basic and acidic residues" evidence="1">
    <location>
        <begin position="33"/>
        <end position="44"/>
    </location>
</feature>